<evidence type="ECO:0000313" key="3">
    <source>
        <dbReference type="EMBL" id="OWF54012.1"/>
    </source>
</evidence>
<proteinExistence type="predicted"/>
<dbReference type="Proteomes" id="UP000242188">
    <property type="component" value="Unassembled WGS sequence"/>
</dbReference>
<dbReference type="GO" id="GO:0007165">
    <property type="term" value="P:signal transduction"/>
    <property type="evidence" value="ECO:0007669"/>
    <property type="project" value="InterPro"/>
</dbReference>
<feature type="compositionally biased region" description="Low complexity" evidence="1">
    <location>
        <begin position="295"/>
        <end position="309"/>
    </location>
</feature>
<keyword evidence="4" id="KW-1185">Reference proteome</keyword>
<feature type="compositionally biased region" description="Polar residues" evidence="1">
    <location>
        <begin position="226"/>
        <end position="237"/>
    </location>
</feature>
<protein>
    <recommendedName>
        <fullName evidence="2">Death domain-containing protein</fullName>
    </recommendedName>
</protein>
<reference evidence="3 4" key="1">
    <citation type="journal article" date="2017" name="Nat. Ecol. Evol.">
        <title>Scallop genome provides insights into evolution of bilaterian karyotype and development.</title>
        <authorList>
            <person name="Wang S."/>
            <person name="Zhang J."/>
            <person name="Jiao W."/>
            <person name="Li J."/>
            <person name="Xun X."/>
            <person name="Sun Y."/>
            <person name="Guo X."/>
            <person name="Huan P."/>
            <person name="Dong B."/>
            <person name="Zhang L."/>
            <person name="Hu X."/>
            <person name="Sun X."/>
            <person name="Wang J."/>
            <person name="Zhao C."/>
            <person name="Wang Y."/>
            <person name="Wang D."/>
            <person name="Huang X."/>
            <person name="Wang R."/>
            <person name="Lv J."/>
            <person name="Li Y."/>
            <person name="Zhang Z."/>
            <person name="Liu B."/>
            <person name="Lu W."/>
            <person name="Hui Y."/>
            <person name="Liang J."/>
            <person name="Zhou Z."/>
            <person name="Hou R."/>
            <person name="Li X."/>
            <person name="Liu Y."/>
            <person name="Li H."/>
            <person name="Ning X."/>
            <person name="Lin Y."/>
            <person name="Zhao L."/>
            <person name="Xing Q."/>
            <person name="Dou J."/>
            <person name="Li Y."/>
            <person name="Mao J."/>
            <person name="Guo H."/>
            <person name="Dou H."/>
            <person name="Li T."/>
            <person name="Mu C."/>
            <person name="Jiang W."/>
            <person name="Fu Q."/>
            <person name="Fu X."/>
            <person name="Miao Y."/>
            <person name="Liu J."/>
            <person name="Yu Q."/>
            <person name="Li R."/>
            <person name="Liao H."/>
            <person name="Li X."/>
            <person name="Kong Y."/>
            <person name="Jiang Z."/>
            <person name="Chourrout D."/>
            <person name="Li R."/>
            <person name="Bao Z."/>
        </authorList>
    </citation>
    <scope>NUCLEOTIDE SEQUENCE [LARGE SCALE GENOMIC DNA]</scope>
    <source>
        <strain evidence="3 4">PY_sf001</strain>
    </source>
</reference>
<sequence length="421" mass="47294">MYSEKMKPQGIGKSLKKCGKQKLNKSPPPKGVEIIAAMFKQQSAGVSRGSTSMPSNVGHSSDNSNSNDVTVVKVESKYFGKTENKDDSKKSIPEYFKKKRSSSRLRLKQSISKKLLGDEVVKVESEIKTETADNEESPSRTENSCNVNSDKGESSLKVGRSIRLSLGKRKLSEDLEDFVNEDKKKNETKLLKKEIMKKSDRKSSTSIDHHKSKAEHKIRKIESSRSVKCSSGTTRDTNVQKCMRDTEVKVISKHACAKELAVATVDLKLDIKESPTQDSQSKGTDSQSESRMENSKTTNSQTTDSQTTDKQTMDFKVIMTTVLDPLRLTEQDLQRLASCFGSGWEMFVGQLGVGSEKVDQKKIENPTHVPSQVYNCLLVWFRQCPTQPTITVFDQTVQNSLDFCTVNMDKYETLKREIEKR</sequence>
<feature type="region of interest" description="Disordered" evidence="1">
    <location>
        <begin position="193"/>
        <end position="237"/>
    </location>
</feature>
<evidence type="ECO:0000313" key="4">
    <source>
        <dbReference type="Proteomes" id="UP000242188"/>
    </source>
</evidence>
<dbReference type="EMBL" id="NEDP02001165">
    <property type="protein sequence ID" value="OWF54012.1"/>
    <property type="molecule type" value="Genomic_DNA"/>
</dbReference>
<feature type="region of interest" description="Disordered" evidence="1">
    <location>
        <begin position="273"/>
        <end position="309"/>
    </location>
</feature>
<dbReference type="OrthoDB" id="76364at2759"/>
<dbReference type="InterPro" id="IPR011029">
    <property type="entry name" value="DEATH-like_dom_sf"/>
</dbReference>
<feature type="region of interest" description="Disordered" evidence="1">
    <location>
        <begin position="127"/>
        <end position="158"/>
    </location>
</feature>
<evidence type="ECO:0000256" key="1">
    <source>
        <dbReference type="SAM" id="MobiDB-lite"/>
    </source>
</evidence>
<feature type="compositionally biased region" description="Polar residues" evidence="1">
    <location>
        <begin position="40"/>
        <end position="54"/>
    </location>
</feature>
<accession>A0A210QZ79</accession>
<organism evidence="3 4">
    <name type="scientific">Mizuhopecten yessoensis</name>
    <name type="common">Japanese scallop</name>
    <name type="synonym">Patinopecten yessoensis</name>
    <dbReference type="NCBI Taxonomy" id="6573"/>
    <lineage>
        <taxon>Eukaryota</taxon>
        <taxon>Metazoa</taxon>
        <taxon>Spiralia</taxon>
        <taxon>Lophotrochozoa</taxon>
        <taxon>Mollusca</taxon>
        <taxon>Bivalvia</taxon>
        <taxon>Autobranchia</taxon>
        <taxon>Pteriomorphia</taxon>
        <taxon>Pectinida</taxon>
        <taxon>Pectinoidea</taxon>
        <taxon>Pectinidae</taxon>
        <taxon>Mizuhopecten</taxon>
    </lineage>
</organism>
<feature type="compositionally biased region" description="Basic and acidic residues" evidence="1">
    <location>
        <begin position="193"/>
        <end position="209"/>
    </location>
</feature>
<feature type="domain" description="Death" evidence="2">
    <location>
        <begin position="329"/>
        <end position="383"/>
    </location>
</feature>
<dbReference type="InterPro" id="IPR000488">
    <property type="entry name" value="Death_dom"/>
</dbReference>
<dbReference type="PROSITE" id="PS50017">
    <property type="entry name" value="DEATH_DOMAIN"/>
    <property type="match status" value="1"/>
</dbReference>
<dbReference type="AlphaFoldDB" id="A0A210QZ79"/>
<gene>
    <name evidence="3" type="ORF">KP79_PYT15308</name>
</gene>
<name>A0A210QZ79_MIZYE</name>
<feature type="compositionally biased region" description="Basic residues" evidence="1">
    <location>
        <begin position="210"/>
        <end position="219"/>
    </location>
</feature>
<dbReference type="SUPFAM" id="SSF47986">
    <property type="entry name" value="DEATH domain"/>
    <property type="match status" value="1"/>
</dbReference>
<feature type="compositionally biased region" description="Polar residues" evidence="1">
    <location>
        <begin position="140"/>
        <end position="149"/>
    </location>
</feature>
<feature type="compositionally biased region" description="Low complexity" evidence="1">
    <location>
        <begin position="55"/>
        <end position="69"/>
    </location>
</feature>
<feature type="compositionally biased region" description="Polar residues" evidence="1">
    <location>
        <begin position="276"/>
        <end position="287"/>
    </location>
</feature>
<evidence type="ECO:0000259" key="2">
    <source>
        <dbReference type="PROSITE" id="PS50017"/>
    </source>
</evidence>
<dbReference type="Gene3D" id="1.10.533.10">
    <property type="entry name" value="Death Domain, Fas"/>
    <property type="match status" value="1"/>
</dbReference>
<feature type="region of interest" description="Disordered" evidence="1">
    <location>
        <begin position="1"/>
        <end position="69"/>
    </location>
</feature>
<feature type="compositionally biased region" description="Basic residues" evidence="1">
    <location>
        <begin position="14"/>
        <end position="23"/>
    </location>
</feature>
<comment type="caution">
    <text evidence="3">The sequence shown here is derived from an EMBL/GenBank/DDBJ whole genome shotgun (WGS) entry which is preliminary data.</text>
</comment>